<evidence type="ECO:0000313" key="2">
    <source>
        <dbReference type="EMBL" id="KAB1225838.1"/>
    </source>
</evidence>
<dbReference type="PANTHER" id="PTHR31429:SF106">
    <property type="entry name" value="WRKY TRANSCRIPTION FACTOR 31-RELATED"/>
    <property type="match status" value="1"/>
</dbReference>
<dbReference type="OrthoDB" id="997266at2759"/>
<dbReference type="Proteomes" id="UP000516437">
    <property type="component" value="Chromosome 1"/>
</dbReference>
<sequence length="170" mass="17557">MLLSGSMSSADGIMNPNLLARAILLCSSSMATISASAPFPMVTLDLTHSPIPLQFQKVPYPVSGPLPRPTAELWLSQEMGTQQVLAHQAAAQAQLHQTQQPSLADTVSVATAVMTVDPNFSAALAAAISSIIGGAQANNNNAAATNNTNGSPNMTTSNTNSNKISNFHGN</sequence>
<dbReference type="AlphaFoldDB" id="A0A6A1WQ05"/>
<accession>A0A6A1WQ05</accession>
<dbReference type="InterPro" id="IPR044810">
    <property type="entry name" value="WRKY_plant"/>
</dbReference>
<name>A0A6A1WQ05_9ROSI</name>
<keyword evidence="3" id="KW-1185">Reference proteome</keyword>
<feature type="region of interest" description="Disordered" evidence="1">
    <location>
        <begin position="143"/>
        <end position="170"/>
    </location>
</feature>
<reference evidence="2 3" key="1">
    <citation type="journal article" date="2019" name="Plant Biotechnol. J.">
        <title>The red bayberry genome and genetic basis of sex determination.</title>
        <authorList>
            <person name="Jia H.M."/>
            <person name="Jia H.J."/>
            <person name="Cai Q.L."/>
            <person name="Wang Y."/>
            <person name="Zhao H.B."/>
            <person name="Yang W.F."/>
            <person name="Wang G.Y."/>
            <person name="Li Y.H."/>
            <person name="Zhan D.L."/>
            <person name="Shen Y.T."/>
            <person name="Niu Q.F."/>
            <person name="Chang L."/>
            <person name="Qiu J."/>
            <person name="Zhao L."/>
            <person name="Xie H.B."/>
            <person name="Fu W.Y."/>
            <person name="Jin J."/>
            <person name="Li X.W."/>
            <person name="Jiao Y."/>
            <person name="Zhou C.C."/>
            <person name="Tu T."/>
            <person name="Chai C.Y."/>
            <person name="Gao J.L."/>
            <person name="Fan L.J."/>
            <person name="van de Weg E."/>
            <person name="Wang J.Y."/>
            <person name="Gao Z.S."/>
        </authorList>
    </citation>
    <scope>NUCLEOTIDE SEQUENCE [LARGE SCALE GENOMIC DNA]</scope>
    <source>
        <tissue evidence="2">Leaves</tissue>
    </source>
</reference>
<evidence type="ECO:0000313" key="3">
    <source>
        <dbReference type="Proteomes" id="UP000516437"/>
    </source>
</evidence>
<protein>
    <submittedName>
        <fullName evidence="2">WRKY transcription factor 6</fullName>
    </submittedName>
</protein>
<comment type="caution">
    <text evidence="2">The sequence shown here is derived from an EMBL/GenBank/DDBJ whole genome shotgun (WGS) entry which is preliminary data.</text>
</comment>
<dbReference type="PANTHER" id="PTHR31429">
    <property type="entry name" value="WRKY TRANSCRIPTION FACTOR 36-RELATED"/>
    <property type="match status" value="1"/>
</dbReference>
<dbReference type="EMBL" id="RXIC02000019">
    <property type="protein sequence ID" value="KAB1225838.1"/>
    <property type="molecule type" value="Genomic_DNA"/>
</dbReference>
<organism evidence="2 3">
    <name type="scientific">Morella rubra</name>
    <name type="common">Chinese bayberry</name>
    <dbReference type="NCBI Taxonomy" id="262757"/>
    <lineage>
        <taxon>Eukaryota</taxon>
        <taxon>Viridiplantae</taxon>
        <taxon>Streptophyta</taxon>
        <taxon>Embryophyta</taxon>
        <taxon>Tracheophyta</taxon>
        <taxon>Spermatophyta</taxon>
        <taxon>Magnoliopsida</taxon>
        <taxon>eudicotyledons</taxon>
        <taxon>Gunneridae</taxon>
        <taxon>Pentapetalae</taxon>
        <taxon>rosids</taxon>
        <taxon>fabids</taxon>
        <taxon>Fagales</taxon>
        <taxon>Myricaceae</taxon>
        <taxon>Morella</taxon>
    </lineage>
</organism>
<dbReference type="GO" id="GO:0003700">
    <property type="term" value="F:DNA-binding transcription factor activity"/>
    <property type="evidence" value="ECO:0007669"/>
    <property type="project" value="InterPro"/>
</dbReference>
<proteinExistence type="predicted"/>
<gene>
    <name evidence="2" type="ORF">CJ030_MR1G005237</name>
</gene>
<evidence type="ECO:0000256" key="1">
    <source>
        <dbReference type="SAM" id="MobiDB-lite"/>
    </source>
</evidence>